<feature type="transmembrane region" description="Helical" evidence="1">
    <location>
        <begin position="31"/>
        <end position="50"/>
    </location>
</feature>
<dbReference type="RefSeq" id="WP_188858631.1">
    <property type="nucleotide sequence ID" value="NZ_BMOS01000027.1"/>
</dbReference>
<proteinExistence type="predicted"/>
<dbReference type="AlphaFoldDB" id="A0A917Y2G3"/>
<gene>
    <name evidence="2" type="ORF">GCM10007971_30600</name>
</gene>
<feature type="transmembrane region" description="Helical" evidence="1">
    <location>
        <begin position="120"/>
        <end position="141"/>
    </location>
</feature>
<organism evidence="2 3">
    <name type="scientific">Oceanobacillus indicireducens</name>
    <dbReference type="NCBI Taxonomy" id="1004261"/>
    <lineage>
        <taxon>Bacteria</taxon>
        <taxon>Bacillati</taxon>
        <taxon>Bacillota</taxon>
        <taxon>Bacilli</taxon>
        <taxon>Bacillales</taxon>
        <taxon>Bacillaceae</taxon>
        <taxon>Oceanobacillus</taxon>
    </lineage>
</organism>
<name>A0A917Y2G3_9BACI</name>
<protein>
    <submittedName>
        <fullName evidence="2">Uncharacterized protein</fullName>
    </submittedName>
</protein>
<dbReference type="NCBIfam" id="NF041644">
    <property type="entry name" value="CBO0543_fam"/>
    <property type="match status" value="1"/>
</dbReference>
<feature type="transmembrane region" description="Helical" evidence="1">
    <location>
        <begin position="62"/>
        <end position="83"/>
    </location>
</feature>
<keyword evidence="1" id="KW-1133">Transmembrane helix</keyword>
<sequence>MQPTWRDVIESLQQHTAVKIEYWLNETLFTFSWWMLLVTTVGIFILWLILLDKKRILEIVTYGFFITAIGMIGDVLGTSFMLWDYPNTLLPITLIAEVHTVQMPIIYMLIYQYFPKWKTFLIATTINAFIFSFILEPLLVWLHIYQLDNWKHIYSFLPYIMIAIVVKLVVDKFKQLGQSKEK</sequence>
<keyword evidence="3" id="KW-1185">Reference proteome</keyword>
<dbReference type="SUPFAM" id="SSF103473">
    <property type="entry name" value="MFS general substrate transporter"/>
    <property type="match status" value="1"/>
</dbReference>
<dbReference type="InterPro" id="IPR036259">
    <property type="entry name" value="MFS_trans_sf"/>
</dbReference>
<dbReference type="EMBL" id="BMOS01000027">
    <property type="protein sequence ID" value="GGN63570.1"/>
    <property type="molecule type" value="Genomic_DNA"/>
</dbReference>
<keyword evidence="1" id="KW-0812">Transmembrane</keyword>
<accession>A0A917Y2G3</accession>
<comment type="caution">
    <text evidence="2">The sequence shown here is derived from an EMBL/GenBank/DDBJ whole genome shotgun (WGS) entry which is preliminary data.</text>
</comment>
<evidence type="ECO:0000313" key="3">
    <source>
        <dbReference type="Proteomes" id="UP000624041"/>
    </source>
</evidence>
<reference evidence="2" key="2">
    <citation type="submission" date="2020-09" db="EMBL/GenBank/DDBJ databases">
        <authorList>
            <person name="Sun Q."/>
            <person name="Ohkuma M."/>
        </authorList>
    </citation>
    <scope>NUCLEOTIDE SEQUENCE</scope>
    <source>
        <strain evidence="2">JCM 17251</strain>
    </source>
</reference>
<reference evidence="2" key="1">
    <citation type="journal article" date="2014" name="Int. J. Syst. Evol. Microbiol.">
        <title>Complete genome sequence of Corynebacterium casei LMG S-19264T (=DSM 44701T), isolated from a smear-ripened cheese.</title>
        <authorList>
            <consortium name="US DOE Joint Genome Institute (JGI-PGF)"/>
            <person name="Walter F."/>
            <person name="Albersmeier A."/>
            <person name="Kalinowski J."/>
            <person name="Ruckert C."/>
        </authorList>
    </citation>
    <scope>NUCLEOTIDE SEQUENCE</scope>
    <source>
        <strain evidence="2">JCM 17251</strain>
    </source>
</reference>
<evidence type="ECO:0000313" key="2">
    <source>
        <dbReference type="EMBL" id="GGN63570.1"/>
    </source>
</evidence>
<dbReference type="Proteomes" id="UP000624041">
    <property type="component" value="Unassembled WGS sequence"/>
</dbReference>
<dbReference type="InterPro" id="IPR048147">
    <property type="entry name" value="CBO0543-like"/>
</dbReference>
<keyword evidence="1" id="KW-0472">Membrane</keyword>
<feature type="transmembrane region" description="Helical" evidence="1">
    <location>
        <begin position="153"/>
        <end position="170"/>
    </location>
</feature>
<feature type="transmembrane region" description="Helical" evidence="1">
    <location>
        <begin position="89"/>
        <end position="111"/>
    </location>
</feature>
<evidence type="ECO:0000256" key="1">
    <source>
        <dbReference type="SAM" id="Phobius"/>
    </source>
</evidence>